<dbReference type="CDD" id="cd00066">
    <property type="entry name" value="G-alpha"/>
    <property type="match status" value="1"/>
</dbReference>
<evidence type="ECO:0000313" key="13">
    <source>
        <dbReference type="Proteomes" id="UP001306508"/>
    </source>
</evidence>
<dbReference type="PROSITE" id="PS51882">
    <property type="entry name" value="G_ALPHA"/>
    <property type="match status" value="1"/>
</dbReference>
<protein>
    <recommendedName>
        <fullName evidence="14">Guanine nucleotide-binding protein alpha-2 subunit</fullName>
    </recommendedName>
</protein>
<dbReference type="SUPFAM" id="SSF52540">
    <property type="entry name" value="P-loop containing nucleoside triphosphate hydrolases"/>
    <property type="match status" value="1"/>
</dbReference>
<feature type="binding site" evidence="10">
    <location>
        <position position="92"/>
    </location>
    <ligand>
        <name>Mg(2+)</name>
        <dbReference type="ChEBI" id="CHEBI:18420"/>
    </ligand>
</feature>
<evidence type="ECO:0000313" key="12">
    <source>
        <dbReference type="EMBL" id="KAK5781607.1"/>
    </source>
</evidence>
<dbReference type="GO" id="GO:0003924">
    <property type="term" value="F:GTPase activity"/>
    <property type="evidence" value="ECO:0007669"/>
    <property type="project" value="InterPro"/>
</dbReference>
<feature type="binding site" evidence="9">
    <location>
        <begin position="88"/>
        <end position="93"/>
    </location>
    <ligand>
        <name>GTP</name>
        <dbReference type="ChEBI" id="CHEBI:37565"/>
    </ligand>
</feature>
<proteinExistence type="predicted"/>
<organism evidence="12 13">
    <name type="scientific">Arxiozyma heterogenica</name>
    <dbReference type="NCBI Taxonomy" id="278026"/>
    <lineage>
        <taxon>Eukaryota</taxon>
        <taxon>Fungi</taxon>
        <taxon>Dikarya</taxon>
        <taxon>Ascomycota</taxon>
        <taxon>Saccharomycotina</taxon>
        <taxon>Saccharomycetes</taxon>
        <taxon>Saccharomycetales</taxon>
        <taxon>Saccharomycetaceae</taxon>
        <taxon>Arxiozyma</taxon>
    </lineage>
</organism>
<sequence length="444" mass="50569">MGLCGSKEQAGSAANATNTNNNNTATKKKEKSTTPASDPSNKKDNSSKESPKNENSNNNGITAKIDANNSLTNTKNEEIKVLLLGAGESGKSTILQQLKILRQNGYTEKELIGYIPIIYNNLFEIGRDLINARTKSGIDNQLDNLSAEEIESFINYDFSLNSNLQNNNNNNKNKNNNTKERQGTQEDEKNHDNDNIISNLQCFQFPSEFVPILTKLWESPRTQELINGPDSSQFYLMDSAPYFMEKSNLLRITSDKYIPSLQDILRSRQKTSGIFDTHVNMGSNLKLHFFDVGGQRSERKKWIHCFDNVTLVIFCVSLSEYDQFLVEDSEQNRFQESLVLFDNIVNSRWFSRTSIVLFLNKIDLFAEKLKRKPLENYFPDYNGGDDINKATKYILWRFVQLNRANLNIYPHVTQATDTTNIKLVFAAIKETILENSLKDTGMLQ</sequence>
<keyword evidence="6" id="KW-0564">Palmitate</keyword>
<keyword evidence="2 10" id="KW-0479">Metal-binding</keyword>
<feature type="binding site" evidence="9">
    <location>
        <begin position="238"/>
        <end position="239"/>
    </location>
    <ligand>
        <name>GTP</name>
        <dbReference type="ChEBI" id="CHEBI:37565"/>
    </ligand>
</feature>
<evidence type="ECO:0008006" key="14">
    <source>
        <dbReference type="Google" id="ProtNLM"/>
    </source>
</evidence>
<dbReference type="PANTHER" id="PTHR10218:SF369">
    <property type="entry name" value="GUANINE NUCLEOTIDE-BINDING PROTEIN ALPHA-2 SUBUNIT"/>
    <property type="match status" value="1"/>
</dbReference>
<evidence type="ECO:0000256" key="1">
    <source>
        <dbReference type="ARBA" id="ARBA00022707"/>
    </source>
</evidence>
<keyword evidence="13" id="KW-1185">Reference proteome</keyword>
<feature type="binding site" evidence="10">
    <location>
        <position position="271"/>
    </location>
    <ligand>
        <name>Mg(2+)</name>
        <dbReference type="ChEBI" id="CHEBI:18420"/>
    </ligand>
</feature>
<evidence type="ECO:0000256" key="2">
    <source>
        <dbReference type="ARBA" id="ARBA00022723"/>
    </source>
</evidence>
<evidence type="ECO:0000256" key="10">
    <source>
        <dbReference type="PIRSR" id="PIRSR601019-2"/>
    </source>
</evidence>
<dbReference type="InterPro" id="IPR011025">
    <property type="entry name" value="GproteinA_insert"/>
</dbReference>
<dbReference type="GO" id="GO:0005834">
    <property type="term" value="C:heterotrimeric G-protein complex"/>
    <property type="evidence" value="ECO:0007669"/>
    <property type="project" value="InterPro"/>
</dbReference>
<keyword evidence="7" id="KW-0807">Transducer</keyword>
<keyword evidence="5 9" id="KW-0342">GTP-binding</keyword>
<evidence type="ECO:0000256" key="7">
    <source>
        <dbReference type="ARBA" id="ARBA00023224"/>
    </source>
</evidence>
<accession>A0AAN8A7X3</accession>
<dbReference type="PRINTS" id="PR01241">
    <property type="entry name" value="GPROTEINAFNG"/>
</dbReference>
<dbReference type="GO" id="GO:0010255">
    <property type="term" value="P:glucose mediated signaling pathway"/>
    <property type="evidence" value="ECO:0007669"/>
    <property type="project" value="UniProtKB-ARBA"/>
</dbReference>
<evidence type="ECO:0000256" key="5">
    <source>
        <dbReference type="ARBA" id="ARBA00023134"/>
    </source>
</evidence>
<feature type="region of interest" description="Disordered" evidence="11">
    <location>
        <begin position="1"/>
        <end position="69"/>
    </location>
</feature>
<feature type="compositionally biased region" description="Basic and acidic residues" evidence="11">
    <location>
        <begin position="40"/>
        <end position="52"/>
    </location>
</feature>
<evidence type="ECO:0000256" key="11">
    <source>
        <dbReference type="SAM" id="MobiDB-lite"/>
    </source>
</evidence>
<dbReference type="SMART" id="SM00275">
    <property type="entry name" value="G_alpha"/>
    <property type="match status" value="1"/>
</dbReference>
<feature type="binding site" evidence="9">
    <location>
        <begin position="360"/>
        <end position="363"/>
    </location>
    <ligand>
        <name>GTP</name>
        <dbReference type="ChEBI" id="CHEBI:37565"/>
    </ligand>
</feature>
<evidence type="ECO:0000256" key="6">
    <source>
        <dbReference type="ARBA" id="ARBA00023139"/>
    </source>
</evidence>
<evidence type="ECO:0000256" key="3">
    <source>
        <dbReference type="ARBA" id="ARBA00022741"/>
    </source>
</evidence>
<feature type="compositionally biased region" description="Basic and acidic residues" evidence="11">
    <location>
        <begin position="177"/>
        <end position="193"/>
    </location>
</feature>
<evidence type="ECO:0000256" key="9">
    <source>
        <dbReference type="PIRSR" id="PIRSR601019-1"/>
    </source>
</evidence>
<dbReference type="SUPFAM" id="SSF47895">
    <property type="entry name" value="Transducin (alpha subunit), insertion domain"/>
    <property type="match status" value="1"/>
</dbReference>
<gene>
    <name evidence="12" type="ORF">RI543_000789</name>
</gene>
<feature type="compositionally biased region" description="Low complexity" evidence="11">
    <location>
        <begin position="10"/>
        <end position="25"/>
    </location>
</feature>
<keyword evidence="3 9" id="KW-0547">Nucleotide-binding</keyword>
<dbReference type="Pfam" id="PF00503">
    <property type="entry name" value="G-alpha"/>
    <property type="match status" value="1"/>
</dbReference>
<dbReference type="InterPro" id="IPR027417">
    <property type="entry name" value="P-loop_NTPase"/>
</dbReference>
<feature type="region of interest" description="Disordered" evidence="11">
    <location>
        <begin position="164"/>
        <end position="193"/>
    </location>
</feature>
<dbReference type="FunFam" id="3.40.50.300:FF:000181">
    <property type="entry name" value="Guanine nucleotide-binding protein subunit alpha"/>
    <property type="match status" value="1"/>
</dbReference>
<dbReference type="GO" id="GO:0005737">
    <property type="term" value="C:cytoplasm"/>
    <property type="evidence" value="ECO:0007669"/>
    <property type="project" value="TreeGrafter"/>
</dbReference>
<dbReference type="GO" id="GO:0007189">
    <property type="term" value="P:adenylate cyclase-activating G protein-coupled receptor signaling pathway"/>
    <property type="evidence" value="ECO:0007669"/>
    <property type="project" value="TreeGrafter"/>
</dbReference>
<dbReference type="InterPro" id="IPR002975">
    <property type="entry name" value="Fungi_Gprotein_alpha"/>
</dbReference>
<evidence type="ECO:0000256" key="8">
    <source>
        <dbReference type="ARBA" id="ARBA00023288"/>
    </source>
</evidence>
<dbReference type="AlphaFoldDB" id="A0AAN8A7X3"/>
<dbReference type="PRINTS" id="PR00318">
    <property type="entry name" value="GPROTEINA"/>
</dbReference>
<keyword evidence="8" id="KW-0449">Lipoprotein</keyword>
<dbReference type="GO" id="GO:0046872">
    <property type="term" value="F:metal ion binding"/>
    <property type="evidence" value="ECO:0007669"/>
    <property type="project" value="UniProtKB-KW"/>
</dbReference>
<feature type="binding site" evidence="9">
    <location>
        <begin position="265"/>
        <end position="271"/>
    </location>
    <ligand>
        <name>GTP</name>
        <dbReference type="ChEBI" id="CHEBI:37565"/>
    </ligand>
</feature>
<keyword evidence="4 10" id="KW-0460">Magnesium</keyword>
<dbReference type="PANTHER" id="PTHR10218">
    <property type="entry name" value="GTP-BINDING PROTEIN ALPHA SUBUNIT"/>
    <property type="match status" value="1"/>
</dbReference>
<feature type="binding site" evidence="9">
    <location>
        <begin position="291"/>
        <end position="295"/>
    </location>
    <ligand>
        <name>GTP</name>
        <dbReference type="ChEBI" id="CHEBI:37565"/>
    </ligand>
</feature>
<dbReference type="EMBL" id="JAWIZZ010000031">
    <property type="protein sequence ID" value="KAK5781607.1"/>
    <property type="molecule type" value="Genomic_DNA"/>
</dbReference>
<dbReference type="GO" id="GO:0001664">
    <property type="term" value="F:G protein-coupled receptor binding"/>
    <property type="evidence" value="ECO:0007669"/>
    <property type="project" value="InterPro"/>
</dbReference>
<dbReference type="GO" id="GO:0005525">
    <property type="term" value="F:GTP binding"/>
    <property type="evidence" value="ECO:0007669"/>
    <property type="project" value="UniProtKB-KW"/>
</dbReference>
<dbReference type="GO" id="GO:0031683">
    <property type="term" value="F:G-protein beta/gamma-subunit complex binding"/>
    <property type="evidence" value="ECO:0007669"/>
    <property type="project" value="InterPro"/>
</dbReference>
<reference evidence="13" key="1">
    <citation type="submission" date="2023-07" db="EMBL/GenBank/DDBJ databases">
        <title>A draft genome of Kazachstania heterogenica Y-27499.</title>
        <authorList>
            <person name="Donic C."/>
            <person name="Kralova J.S."/>
            <person name="Fidel L."/>
            <person name="Ben-Dor S."/>
            <person name="Jung S."/>
        </authorList>
    </citation>
    <scope>NUCLEOTIDE SEQUENCE [LARGE SCALE GENOMIC DNA]</scope>
    <source>
        <strain evidence="13">Y27499</strain>
    </source>
</reference>
<feature type="binding site" evidence="9">
    <location>
        <position position="415"/>
    </location>
    <ligand>
        <name>GTP</name>
        <dbReference type="ChEBI" id="CHEBI:37565"/>
    </ligand>
</feature>
<dbReference type="InterPro" id="IPR001019">
    <property type="entry name" value="Gprotein_alpha_su"/>
</dbReference>
<keyword evidence="1" id="KW-0519">Myristate</keyword>
<dbReference type="Gene3D" id="3.40.50.300">
    <property type="entry name" value="P-loop containing nucleotide triphosphate hydrolases"/>
    <property type="match status" value="1"/>
</dbReference>
<evidence type="ECO:0000256" key="4">
    <source>
        <dbReference type="ARBA" id="ARBA00022842"/>
    </source>
</evidence>
<name>A0AAN8A7X3_9SACH</name>
<dbReference type="Proteomes" id="UP001306508">
    <property type="component" value="Unassembled WGS sequence"/>
</dbReference>
<comment type="caution">
    <text evidence="12">The sequence shown here is derived from an EMBL/GenBank/DDBJ whole genome shotgun (WGS) entry which is preliminary data.</text>
</comment>
<feature type="compositionally biased region" description="Low complexity" evidence="11">
    <location>
        <begin position="164"/>
        <end position="176"/>
    </location>
</feature>
<dbReference type="Gene3D" id="1.10.400.10">
    <property type="entry name" value="GI Alpha 1, domain 2-like"/>
    <property type="match status" value="1"/>
</dbReference>